<name>A0A8E2IUE3_9MYCO</name>
<dbReference type="Proteomes" id="UP000192335">
    <property type="component" value="Unassembled WGS sequence"/>
</dbReference>
<feature type="transmembrane region" description="Helical" evidence="1">
    <location>
        <begin position="7"/>
        <end position="27"/>
    </location>
</feature>
<feature type="transmembrane region" description="Helical" evidence="1">
    <location>
        <begin position="90"/>
        <end position="117"/>
    </location>
</feature>
<evidence type="ECO:0000313" key="2">
    <source>
        <dbReference type="EMBL" id="ORC05877.1"/>
    </source>
</evidence>
<keyword evidence="1" id="KW-1133">Transmembrane helix</keyword>
<organism evidence="2 3">
    <name type="scientific">Mycobacterium persicum</name>
    <dbReference type="NCBI Taxonomy" id="1487726"/>
    <lineage>
        <taxon>Bacteria</taxon>
        <taxon>Bacillati</taxon>
        <taxon>Actinomycetota</taxon>
        <taxon>Actinomycetes</taxon>
        <taxon>Mycobacteriales</taxon>
        <taxon>Mycobacteriaceae</taxon>
        <taxon>Mycobacterium</taxon>
    </lineage>
</organism>
<comment type="caution">
    <text evidence="2">The sequence shown here is derived from an EMBL/GenBank/DDBJ whole genome shotgun (WGS) entry which is preliminary data.</text>
</comment>
<keyword evidence="1" id="KW-0472">Membrane</keyword>
<feature type="transmembrane region" description="Helical" evidence="1">
    <location>
        <begin position="63"/>
        <end position="83"/>
    </location>
</feature>
<dbReference type="OrthoDB" id="4752493at2"/>
<proteinExistence type="predicted"/>
<dbReference type="EMBL" id="MWQA01000001">
    <property type="protein sequence ID" value="ORC05877.1"/>
    <property type="molecule type" value="Genomic_DNA"/>
</dbReference>
<reference evidence="2 3" key="1">
    <citation type="submission" date="2017-02" db="EMBL/GenBank/DDBJ databases">
        <title>Mycobacterium kansasii genomes.</title>
        <authorList>
            <person name="Borowka P."/>
            <person name="Strapagiel D."/>
            <person name="Marciniak B."/>
            <person name="Lach J."/>
            <person name="Bakula Z."/>
            <person name="Van Ingen J."/>
            <person name="Safianowska A."/>
            <person name="Brzostek A."/>
            <person name="Dziadek J."/>
            <person name="Jagielski T."/>
        </authorList>
    </citation>
    <scope>NUCLEOTIDE SEQUENCE [LARGE SCALE GENOMIC DNA]</scope>
    <source>
        <strain evidence="2 3">12MK</strain>
    </source>
</reference>
<sequence length="179" mass="19108">MLRNKVVVAVGILVATASAVLTLLPWVDVTRLGVPMRWNGLGKYVGEYREHYGALLSGMVNSWPGWIVLIASIAAAGALVAATRARWLPVVACGCAIVAFATVVSVLVFPALLVGGIKHELGASGIPDRQFLNPGALIAEAVTTTVLVTCTLHIALWRSRRKPSYAPATSSRRRRRLSL</sequence>
<evidence type="ECO:0000256" key="1">
    <source>
        <dbReference type="SAM" id="Phobius"/>
    </source>
</evidence>
<keyword evidence="1" id="KW-0812">Transmembrane</keyword>
<evidence type="ECO:0000313" key="3">
    <source>
        <dbReference type="Proteomes" id="UP000192335"/>
    </source>
</evidence>
<accession>A0A8E2IUE3</accession>
<protein>
    <submittedName>
        <fullName evidence="2">Uncharacterized protein</fullName>
    </submittedName>
</protein>
<gene>
    <name evidence="2" type="ORF">B4U45_03620</name>
</gene>
<dbReference type="AlphaFoldDB" id="A0A8E2IUE3"/>
<feature type="transmembrane region" description="Helical" evidence="1">
    <location>
        <begin position="137"/>
        <end position="157"/>
    </location>
</feature>